<feature type="transmembrane region" description="Helical" evidence="8">
    <location>
        <begin position="112"/>
        <end position="131"/>
    </location>
</feature>
<feature type="transmembrane region" description="Helical" evidence="8">
    <location>
        <begin position="88"/>
        <end position="106"/>
    </location>
</feature>
<reference evidence="9 10" key="1">
    <citation type="journal article" date="2015" name="Genome Announc.">
        <title>Expanding the biotechnology potential of lactobacilli through comparative genomics of 213 strains and associated genera.</title>
        <authorList>
            <person name="Sun Z."/>
            <person name="Harris H.M."/>
            <person name="McCann A."/>
            <person name="Guo C."/>
            <person name="Argimon S."/>
            <person name="Zhang W."/>
            <person name="Yang X."/>
            <person name="Jeffery I.B."/>
            <person name="Cooney J.C."/>
            <person name="Kagawa T.F."/>
            <person name="Liu W."/>
            <person name="Song Y."/>
            <person name="Salvetti E."/>
            <person name="Wrobel A."/>
            <person name="Rasinkangas P."/>
            <person name="Parkhill J."/>
            <person name="Rea M.C."/>
            <person name="O'Sullivan O."/>
            <person name="Ritari J."/>
            <person name="Douillard F.P."/>
            <person name="Paul Ross R."/>
            <person name="Yang R."/>
            <person name="Briner A.E."/>
            <person name="Felis G.E."/>
            <person name="de Vos W.M."/>
            <person name="Barrangou R."/>
            <person name="Klaenhammer T.R."/>
            <person name="Caufield P.W."/>
            <person name="Cui Y."/>
            <person name="Zhang H."/>
            <person name="O'Toole P.W."/>
        </authorList>
    </citation>
    <scope>NUCLEOTIDE SEQUENCE [LARGE SCALE GENOMIC DNA]</scope>
    <source>
        <strain evidence="9 10">DSM 19519</strain>
    </source>
</reference>
<dbReference type="PANTHER" id="PTHR20855:SF3">
    <property type="entry name" value="LD03007P"/>
    <property type="match status" value="1"/>
</dbReference>
<evidence type="ECO:0000256" key="2">
    <source>
        <dbReference type="ARBA" id="ARBA00008488"/>
    </source>
</evidence>
<name>A0A0R1MEK4_9LACO</name>
<dbReference type="PATRIC" id="fig|1423759.3.peg.970"/>
<dbReference type="InterPro" id="IPR005744">
    <property type="entry name" value="Hy-lIII"/>
</dbReference>
<feature type="transmembrane region" description="Helical" evidence="8">
    <location>
        <begin position="194"/>
        <end position="215"/>
    </location>
</feature>
<comment type="subcellular location">
    <subcellularLocation>
        <location evidence="1">Cell membrane</location>
        <topology evidence="1">Multi-pass membrane protein</topology>
    </subcellularLocation>
</comment>
<dbReference type="NCBIfam" id="TIGR01065">
    <property type="entry name" value="hlyIII"/>
    <property type="match status" value="1"/>
</dbReference>
<keyword evidence="7" id="KW-0862">Zinc</keyword>
<evidence type="ECO:0000256" key="3">
    <source>
        <dbReference type="ARBA" id="ARBA00022475"/>
    </source>
</evidence>
<evidence type="ECO:0008006" key="11">
    <source>
        <dbReference type="Google" id="ProtNLM"/>
    </source>
</evidence>
<gene>
    <name evidence="9" type="ORF">FC92_GL000917</name>
</gene>
<evidence type="ECO:0000256" key="5">
    <source>
        <dbReference type="ARBA" id="ARBA00022989"/>
    </source>
</evidence>
<evidence type="ECO:0000313" key="10">
    <source>
        <dbReference type="Proteomes" id="UP000051448"/>
    </source>
</evidence>
<sequence length="216" mass="24221">MLGEIKMNTKERLLNEIWSSITHGVGITLSIAAVVLLIIKGVAEHSGIVLTSFLVYGISLMTLYISSTLFHSLYFTKAKTFFQTMDHCSIFILISGTYTPYCLLAIRGNQGIWMLSIIWILSVLGILFHLFVHNSKLQWVETLTYVLMGWLCLLGAKSLFLSLGTIGFALLFIGGLMFTFGAGVYSIKGVKYAHVYWHIFVMLGSIAMFFSIYLFL</sequence>
<protein>
    <recommendedName>
        <fullName evidence="11">Hemolysin III</fullName>
    </recommendedName>
</protein>
<dbReference type="GO" id="GO:0140911">
    <property type="term" value="F:pore-forming activity"/>
    <property type="evidence" value="ECO:0007669"/>
    <property type="project" value="InterPro"/>
</dbReference>
<evidence type="ECO:0000256" key="8">
    <source>
        <dbReference type="SAM" id="Phobius"/>
    </source>
</evidence>
<evidence type="ECO:0000256" key="4">
    <source>
        <dbReference type="ARBA" id="ARBA00022692"/>
    </source>
</evidence>
<evidence type="ECO:0000256" key="1">
    <source>
        <dbReference type="ARBA" id="ARBA00004651"/>
    </source>
</evidence>
<comment type="similarity">
    <text evidence="2">Belongs to the UPF0073 (Hly-III) family.</text>
</comment>
<feature type="transmembrane region" description="Helical" evidence="8">
    <location>
        <begin position="54"/>
        <end position="76"/>
    </location>
</feature>
<evidence type="ECO:0000256" key="6">
    <source>
        <dbReference type="ARBA" id="ARBA00023136"/>
    </source>
</evidence>
<feature type="binding site" evidence="7">
    <location>
        <position position="71"/>
    </location>
    <ligand>
        <name>Zn(2+)</name>
        <dbReference type="ChEBI" id="CHEBI:29105"/>
    </ligand>
</feature>
<evidence type="ECO:0000256" key="7">
    <source>
        <dbReference type="PIRSR" id="PIRSR604254-1"/>
    </source>
</evidence>
<accession>A0A0R1MEK4</accession>
<dbReference type="EMBL" id="AZDX01000027">
    <property type="protein sequence ID" value="KRL06289.1"/>
    <property type="molecule type" value="Genomic_DNA"/>
</dbReference>
<dbReference type="Pfam" id="PF03006">
    <property type="entry name" value="HlyIII"/>
    <property type="match status" value="1"/>
</dbReference>
<evidence type="ECO:0000313" key="9">
    <source>
        <dbReference type="EMBL" id="KRL06289.1"/>
    </source>
</evidence>
<dbReference type="InterPro" id="IPR004254">
    <property type="entry name" value="AdipoR/HlyIII-related"/>
</dbReference>
<feature type="binding site" evidence="7">
    <location>
        <position position="194"/>
    </location>
    <ligand>
        <name>Zn(2+)</name>
        <dbReference type="ChEBI" id="CHEBI:29105"/>
    </ligand>
</feature>
<dbReference type="GO" id="GO:0046872">
    <property type="term" value="F:metal ion binding"/>
    <property type="evidence" value="ECO:0007669"/>
    <property type="project" value="UniProtKB-KW"/>
</dbReference>
<keyword evidence="4 8" id="KW-0812">Transmembrane</keyword>
<dbReference type="STRING" id="1423759.FC92_GL000917"/>
<dbReference type="PANTHER" id="PTHR20855">
    <property type="entry name" value="ADIPOR/PROGESTIN RECEPTOR-RELATED"/>
    <property type="match status" value="1"/>
</dbReference>
<comment type="caution">
    <text evidence="9">The sequence shown here is derived from an EMBL/GenBank/DDBJ whole genome shotgun (WGS) entry which is preliminary data.</text>
</comment>
<proteinExistence type="inferred from homology"/>
<keyword evidence="5 8" id="KW-1133">Transmembrane helix</keyword>
<keyword evidence="6 8" id="KW-0472">Membrane</keyword>
<feature type="binding site" evidence="7">
    <location>
        <position position="198"/>
    </location>
    <ligand>
        <name>Zn(2+)</name>
        <dbReference type="ChEBI" id="CHEBI:29105"/>
    </ligand>
</feature>
<dbReference type="AlphaFoldDB" id="A0A0R1MEK4"/>
<keyword evidence="10" id="KW-1185">Reference proteome</keyword>
<keyword evidence="7" id="KW-0479">Metal-binding</keyword>
<dbReference type="Proteomes" id="UP000051448">
    <property type="component" value="Unassembled WGS sequence"/>
</dbReference>
<feature type="transmembrane region" description="Helical" evidence="8">
    <location>
        <begin position="143"/>
        <end position="160"/>
    </location>
</feature>
<dbReference type="GO" id="GO:0005886">
    <property type="term" value="C:plasma membrane"/>
    <property type="evidence" value="ECO:0007669"/>
    <property type="project" value="UniProtKB-SubCell"/>
</dbReference>
<feature type="transmembrane region" description="Helical" evidence="8">
    <location>
        <begin position="166"/>
        <end position="187"/>
    </location>
</feature>
<keyword evidence="3" id="KW-1003">Cell membrane</keyword>
<organism evidence="9 10">
    <name type="scientific">Liquorilactobacillus hordei DSM 19519</name>
    <dbReference type="NCBI Taxonomy" id="1423759"/>
    <lineage>
        <taxon>Bacteria</taxon>
        <taxon>Bacillati</taxon>
        <taxon>Bacillota</taxon>
        <taxon>Bacilli</taxon>
        <taxon>Lactobacillales</taxon>
        <taxon>Lactobacillaceae</taxon>
        <taxon>Liquorilactobacillus</taxon>
    </lineage>
</organism>
<feature type="transmembrane region" description="Helical" evidence="8">
    <location>
        <begin position="21"/>
        <end position="42"/>
    </location>
</feature>